<evidence type="ECO:0000256" key="5">
    <source>
        <dbReference type="RuleBase" id="RU363032"/>
    </source>
</evidence>
<feature type="domain" description="ABC transmembrane type-1" evidence="6">
    <location>
        <begin position="25"/>
        <end position="221"/>
    </location>
</feature>
<dbReference type="PROSITE" id="PS50928">
    <property type="entry name" value="ABC_TM1"/>
    <property type="match status" value="1"/>
</dbReference>
<name>A0A7G9WAQ1_ALKCA</name>
<reference evidence="7 8" key="1">
    <citation type="submission" date="2020-07" db="EMBL/GenBank/DDBJ databases">
        <title>Alkalicella. sp. LB2 genome.</title>
        <authorList>
            <person name="Postec A."/>
            <person name="Quemeneur M."/>
        </authorList>
    </citation>
    <scope>NUCLEOTIDE SEQUENCE [LARGE SCALE GENOMIC DNA]</scope>
    <source>
        <strain evidence="7 8">LB2</strain>
    </source>
</reference>
<evidence type="ECO:0000313" key="8">
    <source>
        <dbReference type="Proteomes" id="UP000516160"/>
    </source>
</evidence>
<dbReference type="Proteomes" id="UP000516160">
    <property type="component" value="Chromosome"/>
</dbReference>
<dbReference type="RefSeq" id="WP_213166169.1">
    <property type="nucleotide sequence ID" value="NZ_CP058559.1"/>
</dbReference>
<feature type="transmembrane region" description="Helical" evidence="5">
    <location>
        <begin position="64"/>
        <end position="84"/>
    </location>
</feature>
<dbReference type="NCBIfam" id="NF038017">
    <property type="entry name" value="ABC_perm1"/>
    <property type="match status" value="1"/>
</dbReference>
<proteinExistence type="inferred from homology"/>
<evidence type="ECO:0000256" key="3">
    <source>
        <dbReference type="ARBA" id="ARBA00022989"/>
    </source>
</evidence>
<dbReference type="GO" id="GO:0005886">
    <property type="term" value="C:plasma membrane"/>
    <property type="evidence" value="ECO:0007669"/>
    <property type="project" value="UniProtKB-SubCell"/>
</dbReference>
<comment type="subcellular location">
    <subcellularLocation>
        <location evidence="5">Cell membrane</location>
        <topology evidence="5">Multi-pass membrane protein</topology>
    </subcellularLocation>
    <subcellularLocation>
        <location evidence="1">Membrane</location>
        <topology evidence="1">Multi-pass membrane protein</topology>
    </subcellularLocation>
</comment>
<evidence type="ECO:0000313" key="7">
    <source>
        <dbReference type="EMBL" id="QNO15763.1"/>
    </source>
</evidence>
<dbReference type="EMBL" id="CP058559">
    <property type="protein sequence ID" value="QNO15763.1"/>
    <property type="molecule type" value="Genomic_DNA"/>
</dbReference>
<accession>A0A7G9WAQ1</accession>
<dbReference type="Gene3D" id="1.10.3720.10">
    <property type="entry name" value="MetI-like"/>
    <property type="match status" value="1"/>
</dbReference>
<dbReference type="Pfam" id="PF00528">
    <property type="entry name" value="BPD_transp_1"/>
    <property type="match status" value="1"/>
</dbReference>
<evidence type="ECO:0000256" key="1">
    <source>
        <dbReference type="ARBA" id="ARBA00004141"/>
    </source>
</evidence>
<gene>
    <name evidence="7" type="ORF">HYG86_13825</name>
</gene>
<evidence type="ECO:0000256" key="2">
    <source>
        <dbReference type="ARBA" id="ARBA00022692"/>
    </source>
</evidence>
<organism evidence="7 8">
    <name type="scientific">Alkalicella caledoniensis</name>
    <dbReference type="NCBI Taxonomy" id="2731377"/>
    <lineage>
        <taxon>Bacteria</taxon>
        <taxon>Bacillati</taxon>
        <taxon>Bacillota</taxon>
        <taxon>Clostridia</taxon>
        <taxon>Eubacteriales</taxon>
        <taxon>Proteinivoracaceae</taxon>
        <taxon>Alkalicella</taxon>
    </lineage>
</organism>
<sequence length="230" mass="24982">MEIINSFVRAFQLIFEFDKGVYEIILLSLYVSLSSTVISTIMGVPLGIFLGLKDFRGKKVLIRIIYSLMSTPPVIVGLAVFLVIARKGPLGFLGLTYTPPAMVIAQVVLVTPIVVGLVFNNVVEKGSNIRNMAFTLGANKLQTLVLLLNELRSNILVAVTTGYGRAISEVGAVMIVGGNIRGHTRVMTTSIAMLRSMGDYETAIALGLVLLLISFIINSIIYNYQRARGV</sequence>
<comment type="similarity">
    <text evidence="5">Belongs to the binding-protein-dependent transport system permease family.</text>
</comment>
<dbReference type="InterPro" id="IPR049783">
    <property type="entry name" value="ABC_perm_TupB-like"/>
</dbReference>
<dbReference type="KEGG" id="acae:HYG86_13825"/>
<dbReference type="GO" id="GO:0055085">
    <property type="term" value="P:transmembrane transport"/>
    <property type="evidence" value="ECO:0007669"/>
    <property type="project" value="InterPro"/>
</dbReference>
<keyword evidence="4 5" id="KW-0472">Membrane</keyword>
<protein>
    <submittedName>
        <fullName evidence="7">ABC transporter permease</fullName>
    </submittedName>
</protein>
<dbReference type="InterPro" id="IPR000515">
    <property type="entry name" value="MetI-like"/>
</dbReference>
<feature type="transmembrane region" description="Helical" evidence="5">
    <location>
        <begin position="104"/>
        <end position="123"/>
    </location>
</feature>
<evidence type="ECO:0000256" key="4">
    <source>
        <dbReference type="ARBA" id="ARBA00023136"/>
    </source>
</evidence>
<dbReference type="PANTHER" id="PTHR43632:SF1">
    <property type="entry name" value="PERMEASE COMPONENT OF TUNGSTATE ABC TRANSPORTER"/>
    <property type="match status" value="1"/>
</dbReference>
<dbReference type="CDD" id="cd06261">
    <property type="entry name" value="TM_PBP2"/>
    <property type="match status" value="1"/>
</dbReference>
<feature type="transmembrane region" description="Helical" evidence="5">
    <location>
        <begin position="24"/>
        <end position="52"/>
    </location>
</feature>
<feature type="transmembrane region" description="Helical" evidence="5">
    <location>
        <begin position="203"/>
        <end position="224"/>
    </location>
</feature>
<keyword evidence="8" id="KW-1185">Reference proteome</keyword>
<keyword evidence="3 5" id="KW-1133">Transmembrane helix</keyword>
<dbReference type="InterPro" id="IPR035906">
    <property type="entry name" value="MetI-like_sf"/>
</dbReference>
<dbReference type="AlphaFoldDB" id="A0A7G9WAQ1"/>
<evidence type="ECO:0000259" key="6">
    <source>
        <dbReference type="PROSITE" id="PS50928"/>
    </source>
</evidence>
<dbReference type="PANTHER" id="PTHR43632">
    <property type="entry name" value="PERMEASE COMPONENT OF TUNGSTATE ABC TRANSPORTER"/>
    <property type="match status" value="1"/>
</dbReference>
<keyword evidence="5" id="KW-0813">Transport</keyword>
<keyword evidence="2 5" id="KW-0812">Transmembrane</keyword>
<dbReference type="SUPFAM" id="SSF161098">
    <property type="entry name" value="MetI-like"/>
    <property type="match status" value="1"/>
</dbReference>